<proteinExistence type="inferred from homology"/>
<dbReference type="GO" id="GO:0046872">
    <property type="term" value="F:metal ion binding"/>
    <property type="evidence" value="ECO:0007669"/>
    <property type="project" value="UniProtKB-KW"/>
</dbReference>
<dbReference type="OrthoDB" id="5793293at2759"/>
<dbReference type="GO" id="GO:0110155">
    <property type="term" value="P:NAD-cap decapping"/>
    <property type="evidence" value="ECO:0007669"/>
    <property type="project" value="TreeGrafter"/>
</dbReference>
<name>G0MRJ4_CAEBE</name>
<dbReference type="GO" id="GO:0034353">
    <property type="term" value="F:mRNA 5'-diphosphatase activity"/>
    <property type="evidence" value="ECO:0007669"/>
    <property type="project" value="TreeGrafter"/>
</dbReference>
<dbReference type="GO" id="GO:0000956">
    <property type="term" value="P:nuclear-transcribed mRNA catabolic process"/>
    <property type="evidence" value="ECO:0007669"/>
    <property type="project" value="TreeGrafter"/>
</dbReference>
<keyword evidence="2" id="KW-0539">Nucleus</keyword>
<dbReference type="EMBL" id="GL379809">
    <property type="protein sequence ID" value="EGT42578.1"/>
    <property type="molecule type" value="Genomic_DNA"/>
</dbReference>
<comment type="cofactor">
    <cofactor evidence="2">
        <name>a divalent metal cation</name>
        <dbReference type="ChEBI" id="CHEBI:60240"/>
    </cofactor>
</comment>
<dbReference type="InParanoid" id="G0MRJ4"/>
<keyword evidence="2" id="KW-0378">Hydrolase</keyword>
<organism evidence="5">
    <name type="scientific">Caenorhabditis brenneri</name>
    <name type="common">Nematode worm</name>
    <dbReference type="NCBI Taxonomy" id="135651"/>
    <lineage>
        <taxon>Eukaryota</taxon>
        <taxon>Metazoa</taxon>
        <taxon>Ecdysozoa</taxon>
        <taxon>Nematoda</taxon>
        <taxon>Chromadorea</taxon>
        <taxon>Rhabditida</taxon>
        <taxon>Rhabditina</taxon>
        <taxon>Rhabditomorpha</taxon>
        <taxon>Rhabditoidea</taxon>
        <taxon>Rhabditidae</taxon>
        <taxon>Peloderinae</taxon>
        <taxon>Caenorhabditis</taxon>
    </lineage>
</organism>
<comment type="similarity">
    <text evidence="1 2">Belongs to the DXO/Dom3Z family.</text>
</comment>
<sequence>MTVVVDIKRVGTYYKNADRTATPGGLPNFLNEDKRLYGVLRFEMDLKKGCENFKDEGYGDVFVSFFDYIKKTNKQGTPLKEAINADFISNRRILMIFAESPYFHNRSTTIKAVRKNGVIFLREQKTEGAELNPYGCGFKFEQNMTLNSNKEPFDENEPVSNADCSKSVMRTTLTKEEEKIRVFYTAEMDAIDQQGNYVEINTTKAPYHLWLKFQSLHHYLQSYLGSVAYIVRGQIDEDKIVKRVDRTWTHTIPKKVEEAIQQDPRWKGKKWNTNDCMEKLFEVLQNIKNELRYDDDAIMIHVRGNDIDYEEADNRNVVDDPRFLEYFE</sequence>
<reference evidence="5" key="1">
    <citation type="submission" date="2011-07" db="EMBL/GenBank/DDBJ databases">
        <authorList>
            <consortium name="Caenorhabditis brenneri Sequencing and Analysis Consortium"/>
            <person name="Wilson R.K."/>
        </authorList>
    </citation>
    <scope>NUCLEOTIDE SEQUENCE [LARGE SCALE GENOMIC DNA]</scope>
    <source>
        <strain evidence="5">PB2801</strain>
    </source>
</reference>
<dbReference type="Pfam" id="PF08652">
    <property type="entry name" value="RAI1"/>
    <property type="match status" value="1"/>
</dbReference>
<dbReference type="EC" id="3.6.1.-" evidence="2"/>
<gene>
    <name evidence="4" type="ORF">CAEBREN_23302</name>
</gene>
<dbReference type="eggNOG" id="KOG1982">
    <property type="taxonomic scope" value="Eukaryota"/>
</dbReference>
<dbReference type="GO" id="GO:0004518">
    <property type="term" value="F:nuclease activity"/>
    <property type="evidence" value="ECO:0007669"/>
    <property type="project" value="UniProtKB-KW"/>
</dbReference>
<evidence type="ECO:0000313" key="4">
    <source>
        <dbReference type="EMBL" id="EGT42578.1"/>
    </source>
</evidence>
<comment type="subcellular location">
    <subcellularLocation>
        <location evidence="2">Nucleus</location>
    </subcellularLocation>
</comment>
<dbReference type="GO" id="GO:0005829">
    <property type="term" value="C:cytosol"/>
    <property type="evidence" value="ECO:0007669"/>
    <property type="project" value="TreeGrafter"/>
</dbReference>
<dbReference type="InterPro" id="IPR013961">
    <property type="entry name" value="RAI1"/>
</dbReference>
<evidence type="ECO:0000256" key="1">
    <source>
        <dbReference type="ARBA" id="ARBA00006562"/>
    </source>
</evidence>
<dbReference type="GO" id="GO:0003723">
    <property type="term" value="F:RNA binding"/>
    <property type="evidence" value="ECO:0007669"/>
    <property type="project" value="UniProtKB-KW"/>
</dbReference>
<protein>
    <recommendedName>
        <fullName evidence="2">Decapping nuclease</fullName>
        <ecNumber evidence="2">3.6.1.-</ecNumber>
    </recommendedName>
</protein>
<dbReference type="PANTHER" id="PTHR12395:SF26">
    <property type="entry name" value="DECAPPING NUCLEASE"/>
    <property type="match status" value="1"/>
</dbReference>
<dbReference type="GO" id="GO:0005634">
    <property type="term" value="C:nucleus"/>
    <property type="evidence" value="ECO:0007669"/>
    <property type="project" value="UniProtKB-SubCell"/>
</dbReference>
<dbReference type="HOGENOM" id="CLU_880640_0_0_1"/>
<keyword evidence="2" id="KW-0479">Metal-binding</keyword>
<dbReference type="Proteomes" id="UP000008068">
    <property type="component" value="Unassembled WGS sequence"/>
</dbReference>
<keyword evidence="2" id="KW-0694">RNA-binding</keyword>
<evidence type="ECO:0000259" key="3">
    <source>
        <dbReference type="Pfam" id="PF08652"/>
    </source>
</evidence>
<accession>G0MRJ4</accession>
<dbReference type="InterPro" id="IPR039039">
    <property type="entry name" value="RAI1-like_fam"/>
</dbReference>
<dbReference type="OMA" id="YEVENAM"/>
<dbReference type="AlphaFoldDB" id="G0MRJ4"/>
<evidence type="ECO:0000313" key="5">
    <source>
        <dbReference type="Proteomes" id="UP000008068"/>
    </source>
</evidence>
<dbReference type="STRING" id="135651.G0MRJ4"/>
<keyword evidence="2" id="KW-0540">Nuclease</keyword>
<comment type="function">
    <text evidence="2">Decapping enzyme for NAD-capped RNAs: specifically hydrolyzes the nicotinamide adenine dinucleotide (NAD) cap from a subset of RNAs by removing the entire NAD moiety from the 5'-end of an NAD-capped RNA.</text>
</comment>
<dbReference type="PANTHER" id="PTHR12395">
    <property type="entry name" value="DOM-3 RELATED"/>
    <property type="match status" value="1"/>
</dbReference>
<feature type="domain" description="RAI1-like" evidence="3">
    <location>
        <begin position="33"/>
        <end position="303"/>
    </location>
</feature>
<dbReference type="GO" id="GO:0000166">
    <property type="term" value="F:nucleotide binding"/>
    <property type="evidence" value="ECO:0007669"/>
    <property type="project" value="UniProtKB-KW"/>
</dbReference>
<keyword evidence="5" id="KW-1185">Reference proteome</keyword>
<keyword evidence="2" id="KW-0547">Nucleotide-binding</keyword>
<evidence type="ECO:0000256" key="2">
    <source>
        <dbReference type="RuleBase" id="RU367113"/>
    </source>
</evidence>